<sequence length="210" mass="21719">MSAASGRRERRSWEQGLLAALAYPANLAFAGVATFLLALPLVTALPAAIAGARAMDGWLRHGDDTVFTATFREFAATWRRTLPLGALSLVVVALLGVDGAFLWSRLVGGGSAALLLAAATIPVTVTVALVLLAVPVAATRSPDGSWRSWLVEAGYLVARRPARAGVLLLLTVAFALTCVLVPTVIPFFGLSVPVYLALVSLGPSSPGSAT</sequence>
<reference evidence="2 3" key="1">
    <citation type="submission" date="2019-01" db="EMBL/GenBank/DDBJ databases">
        <title>Novel species of Cellulomonas.</title>
        <authorList>
            <person name="Liu Q."/>
            <person name="Xin Y.-H."/>
        </authorList>
    </citation>
    <scope>NUCLEOTIDE SEQUENCE [LARGE SCALE GENOMIC DNA]</scope>
    <source>
        <strain evidence="2 3">HLT2-17</strain>
    </source>
</reference>
<evidence type="ECO:0000313" key="3">
    <source>
        <dbReference type="Proteomes" id="UP000293764"/>
    </source>
</evidence>
<name>A0A4Q5N1R7_9MICO</name>
<evidence type="ECO:0008006" key="4">
    <source>
        <dbReference type="Google" id="ProtNLM"/>
    </source>
</evidence>
<protein>
    <recommendedName>
        <fullName evidence="4">DUF624 domain-containing protein</fullName>
    </recommendedName>
</protein>
<feature type="transmembrane region" description="Helical" evidence="1">
    <location>
        <begin position="166"/>
        <end position="188"/>
    </location>
</feature>
<dbReference type="EMBL" id="SDWW01000008">
    <property type="protein sequence ID" value="RYV52122.1"/>
    <property type="molecule type" value="Genomic_DNA"/>
</dbReference>
<keyword evidence="1" id="KW-1133">Transmembrane helix</keyword>
<keyword evidence="3" id="KW-1185">Reference proteome</keyword>
<keyword evidence="1" id="KW-0472">Membrane</keyword>
<feature type="transmembrane region" description="Helical" evidence="1">
    <location>
        <begin position="82"/>
        <end position="103"/>
    </location>
</feature>
<accession>A0A4Q5N1R7</accession>
<dbReference type="Proteomes" id="UP000293764">
    <property type="component" value="Unassembled WGS sequence"/>
</dbReference>
<dbReference type="OrthoDB" id="5117078at2"/>
<keyword evidence="1" id="KW-0812">Transmembrane</keyword>
<comment type="caution">
    <text evidence="2">The sequence shown here is derived from an EMBL/GenBank/DDBJ whole genome shotgun (WGS) entry which is preliminary data.</text>
</comment>
<evidence type="ECO:0000256" key="1">
    <source>
        <dbReference type="SAM" id="Phobius"/>
    </source>
</evidence>
<proteinExistence type="predicted"/>
<feature type="transmembrane region" description="Helical" evidence="1">
    <location>
        <begin position="27"/>
        <end position="50"/>
    </location>
</feature>
<organism evidence="2 3">
    <name type="scientific">Pengzhenrongella frigida</name>
    <dbReference type="NCBI Taxonomy" id="1259133"/>
    <lineage>
        <taxon>Bacteria</taxon>
        <taxon>Bacillati</taxon>
        <taxon>Actinomycetota</taxon>
        <taxon>Actinomycetes</taxon>
        <taxon>Micrococcales</taxon>
        <taxon>Pengzhenrongella</taxon>
    </lineage>
</organism>
<dbReference type="AlphaFoldDB" id="A0A4Q5N1R7"/>
<feature type="transmembrane region" description="Helical" evidence="1">
    <location>
        <begin position="115"/>
        <end position="138"/>
    </location>
</feature>
<dbReference type="RefSeq" id="WP_130101570.1">
    <property type="nucleotide sequence ID" value="NZ_SDWW01000008.1"/>
</dbReference>
<evidence type="ECO:0000313" key="2">
    <source>
        <dbReference type="EMBL" id="RYV52122.1"/>
    </source>
</evidence>
<gene>
    <name evidence="2" type="ORF">EUA98_05005</name>
</gene>